<proteinExistence type="predicted"/>
<organism evidence="2">
    <name type="scientific">Psilocybe cubensis</name>
    <name type="common">Psychedelic mushroom</name>
    <name type="synonym">Stropharia cubensis</name>
    <dbReference type="NCBI Taxonomy" id="181762"/>
    <lineage>
        <taxon>Eukaryota</taxon>
        <taxon>Fungi</taxon>
        <taxon>Dikarya</taxon>
        <taxon>Basidiomycota</taxon>
        <taxon>Agaricomycotina</taxon>
        <taxon>Agaricomycetes</taxon>
        <taxon>Agaricomycetidae</taxon>
        <taxon>Agaricales</taxon>
        <taxon>Agaricineae</taxon>
        <taxon>Strophariaceae</taxon>
        <taxon>Psilocybe</taxon>
    </lineage>
</organism>
<dbReference type="AlphaFoldDB" id="A0A8H8CF04"/>
<evidence type="ECO:0000256" key="1">
    <source>
        <dbReference type="SAM" id="MobiDB-lite"/>
    </source>
</evidence>
<comment type="caution">
    <text evidence="2">The sequence shown here is derived from an EMBL/GenBank/DDBJ whole genome shotgun (WGS) entry which is preliminary data.</text>
</comment>
<reference evidence="2" key="1">
    <citation type="submission" date="2021-02" db="EMBL/GenBank/DDBJ databases">
        <title>Psilocybe cubensis genome.</title>
        <authorList>
            <person name="Mckernan K.J."/>
            <person name="Crawford S."/>
            <person name="Trippe A."/>
            <person name="Kane L.T."/>
            <person name="Mclaughlin S."/>
        </authorList>
    </citation>
    <scope>NUCLEOTIDE SEQUENCE [LARGE SCALE GENOMIC DNA]</scope>
    <source>
        <strain evidence="2">MGC-MH-2018</strain>
    </source>
</reference>
<feature type="region of interest" description="Disordered" evidence="1">
    <location>
        <begin position="287"/>
        <end position="321"/>
    </location>
</feature>
<feature type="compositionally biased region" description="Low complexity" evidence="1">
    <location>
        <begin position="306"/>
        <end position="321"/>
    </location>
</feature>
<evidence type="ECO:0000313" key="2">
    <source>
        <dbReference type="EMBL" id="KAG5162530.1"/>
    </source>
</evidence>
<accession>A0A8H8CF04</accession>
<protein>
    <submittedName>
        <fullName evidence="2">Uncharacterized protein</fullName>
    </submittedName>
</protein>
<gene>
    <name evidence="2" type="ORF">JR316_012415</name>
</gene>
<sequence>MAAYLSRTMGLYTSDPSCFAQVDFNGLISENYRCGTDQPLRLSSGDRDARKVAVLRPSTPATDFSVAEGARSNYSALPEQNYHSASSMETTWPPVLRFQPAIPIPESIPKSSRLMGIKPSPSHHKGPAFSRVIARPTVGSLQLPTRPVEIISPKPYKCYQTATFLREESYGNTPYQSSRSDNDDVFDYSEERERELLSTSLLLSMNEACTEDPLRPALGKPLPLRPLWPSVTPSFLETAVEDYSSCTSAYHTFLSPLEPKPKTPEVDSITARLELLNSLVNDCDTPSTPMSMPALASPAGSDSDLSNSGTGSASIDSSPSSISSFNTSLASLDDATSVKEDLQGYTERMVAQIFDVCKLEEIVASTWFLAMQAKFLACQDHAASQDRATGHSIIKGSPFARKNLEFLLWIRDDLEEEVEDYFAPFFDYDVYSLPSSCSSSTCSVDSLSESQYMLVEREGEKGDGYTHNILAEKKQHFTEDAEDFDVVDVADSSRVAQADSDDAELLEWARRLKALLDCRRQARMGATSFLGENVTRTHEDEEVISKQGY</sequence>
<name>A0A8H8CF04_PSICU</name>
<dbReference type="EMBL" id="JAFIQS010000018">
    <property type="protein sequence ID" value="KAG5162530.1"/>
    <property type="molecule type" value="Genomic_DNA"/>
</dbReference>